<accession>A0A3N4LCB8</accession>
<evidence type="ECO:0000313" key="3">
    <source>
        <dbReference type="Proteomes" id="UP000267821"/>
    </source>
</evidence>
<dbReference type="InParanoid" id="A0A3N4LCB8"/>
<feature type="signal peptide" evidence="1">
    <location>
        <begin position="1"/>
        <end position="20"/>
    </location>
</feature>
<feature type="chain" id="PRO_5018223950" description="Secreted protein" evidence="1">
    <location>
        <begin position="21"/>
        <end position="89"/>
    </location>
</feature>
<evidence type="ECO:0000256" key="1">
    <source>
        <dbReference type="SAM" id="SignalP"/>
    </source>
</evidence>
<gene>
    <name evidence="2" type="ORF">L211DRAFT_516252</name>
</gene>
<reference evidence="2 3" key="1">
    <citation type="journal article" date="2018" name="Nat. Ecol. Evol.">
        <title>Pezizomycetes genomes reveal the molecular basis of ectomycorrhizal truffle lifestyle.</title>
        <authorList>
            <person name="Murat C."/>
            <person name="Payen T."/>
            <person name="Noel B."/>
            <person name="Kuo A."/>
            <person name="Morin E."/>
            <person name="Chen J."/>
            <person name="Kohler A."/>
            <person name="Krizsan K."/>
            <person name="Balestrini R."/>
            <person name="Da Silva C."/>
            <person name="Montanini B."/>
            <person name="Hainaut M."/>
            <person name="Levati E."/>
            <person name="Barry K.W."/>
            <person name="Belfiori B."/>
            <person name="Cichocki N."/>
            <person name="Clum A."/>
            <person name="Dockter R.B."/>
            <person name="Fauchery L."/>
            <person name="Guy J."/>
            <person name="Iotti M."/>
            <person name="Le Tacon F."/>
            <person name="Lindquist E.A."/>
            <person name="Lipzen A."/>
            <person name="Malagnac F."/>
            <person name="Mello A."/>
            <person name="Molinier V."/>
            <person name="Miyauchi S."/>
            <person name="Poulain J."/>
            <person name="Riccioni C."/>
            <person name="Rubini A."/>
            <person name="Sitrit Y."/>
            <person name="Splivallo R."/>
            <person name="Traeger S."/>
            <person name="Wang M."/>
            <person name="Zifcakova L."/>
            <person name="Wipf D."/>
            <person name="Zambonelli A."/>
            <person name="Paolocci F."/>
            <person name="Nowrousian M."/>
            <person name="Ottonello S."/>
            <person name="Baldrian P."/>
            <person name="Spatafora J.W."/>
            <person name="Henrissat B."/>
            <person name="Nagy L.G."/>
            <person name="Aury J.M."/>
            <person name="Wincker P."/>
            <person name="Grigoriev I.V."/>
            <person name="Bonfante P."/>
            <person name="Martin F.M."/>
        </authorList>
    </citation>
    <scope>NUCLEOTIDE SEQUENCE [LARGE SCALE GENOMIC DNA]</scope>
    <source>
        <strain evidence="2 3">ATCC MYA-4762</strain>
    </source>
</reference>
<keyword evidence="1" id="KW-0732">Signal</keyword>
<dbReference type="Proteomes" id="UP000267821">
    <property type="component" value="Unassembled WGS sequence"/>
</dbReference>
<protein>
    <recommendedName>
        <fullName evidence="4">Secreted protein</fullName>
    </recommendedName>
</protein>
<keyword evidence="3" id="KW-1185">Reference proteome</keyword>
<evidence type="ECO:0008006" key="4">
    <source>
        <dbReference type="Google" id="ProtNLM"/>
    </source>
</evidence>
<name>A0A3N4LCB8_9PEZI</name>
<dbReference type="EMBL" id="ML121570">
    <property type="protein sequence ID" value="RPB20534.1"/>
    <property type="molecule type" value="Genomic_DNA"/>
</dbReference>
<dbReference type="AlphaFoldDB" id="A0A3N4LCB8"/>
<sequence length="89" mass="10093">MRPVRCILIGLMDLPPLSTARQGTTTNQSPYMKPWSNYMDQAGILSFYSKPVRGFRCSSRLHHSSEGDDFIRNLIRSRSLLVDGVLAYT</sequence>
<organism evidence="2 3">
    <name type="scientific">Terfezia boudieri ATCC MYA-4762</name>
    <dbReference type="NCBI Taxonomy" id="1051890"/>
    <lineage>
        <taxon>Eukaryota</taxon>
        <taxon>Fungi</taxon>
        <taxon>Dikarya</taxon>
        <taxon>Ascomycota</taxon>
        <taxon>Pezizomycotina</taxon>
        <taxon>Pezizomycetes</taxon>
        <taxon>Pezizales</taxon>
        <taxon>Pezizaceae</taxon>
        <taxon>Terfezia</taxon>
    </lineage>
</organism>
<evidence type="ECO:0000313" key="2">
    <source>
        <dbReference type="EMBL" id="RPB20534.1"/>
    </source>
</evidence>
<proteinExistence type="predicted"/>